<gene>
    <name evidence="1 3" type="ORF">BDZ99DRAFT_524450</name>
</gene>
<dbReference type="Proteomes" id="UP000504636">
    <property type="component" value="Unplaced"/>
</dbReference>
<reference evidence="3" key="2">
    <citation type="submission" date="2020-04" db="EMBL/GenBank/DDBJ databases">
        <authorList>
            <consortium name="NCBI Genome Project"/>
        </authorList>
    </citation>
    <scope>NUCLEOTIDE SEQUENCE</scope>
    <source>
        <strain evidence="3">CBS 304.34</strain>
    </source>
</reference>
<accession>A0A6A6YA89</accession>
<name>A0A6A6YA89_9PEZI</name>
<keyword evidence="2" id="KW-1185">Reference proteome</keyword>
<evidence type="ECO:0000313" key="2">
    <source>
        <dbReference type="Proteomes" id="UP000504636"/>
    </source>
</evidence>
<evidence type="ECO:0000313" key="1">
    <source>
        <dbReference type="EMBL" id="KAF2805478.1"/>
    </source>
</evidence>
<dbReference type="GeneID" id="54466802"/>
<dbReference type="RefSeq" id="XP_033572442.1">
    <property type="nucleotide sequence ID" value="XM_033725909.1"/>
</dbReference>
<reference evidence="3" key="3">
    <citation type="submission" date="2025-04" db="UniProtKB">
        <authorList>
            <consortium name="RefSeq"/>
        </authorList>
    </citation>
    <scope>IDENTIFICATION</scope>
    <source>
        <strain evidence="3">CBS 304.34</strain>
    </source>
</reference>
<organism evidence="1">
    <name type="scientific">Mytilinidion resinicola</name>
    <dbReference type="NCBI Taxonomy" id="574789"/>
    <lineage>
        <taxon>Eukaryota</taxon>
        <taxon>Fungi</taxon>
        <taxon>Dikarya</taxon>
        <taxon>Ascomycota</taxon>
        <taxon>Pezizomycotina</taxon>
        <taxon>Dothideomycetes</taxon>
        <taxon>Pleosporomycetidae</taxon>
        <taxon>Mytilinidiales</taxon>
        <taxon>Mytilinidiaceae</taxon>
        <taxon>Mytilinidion</taxon>
    </lineage>
</organism>
<dbReference type="OrthoDB" id="2555959at2759"/>
<protein>
    <submittedName>
        <fullName evidence="1 3">Uncharacterized protein</fullName>
    </submittedName>
</protein>
<evidence type="ECO:0000313" key="3">
    <source>
        <dbReference type="RefSeq" id="XP_033572442.1"/>
    </source>
</evidence>
<sequence length="73" mass="8224">MSLWQKYRALAPRTRMLIGAGVVAYAGLGIFLSDVAEQKFDMVPTEKDKEELRSVIPKIRLVDRDDVLSRDGS</sequence>
<proteinExistence type="predicted"/>
<dbReference type="EMBL" id="MU003709">
    <property type="protein sequence ID" value="KAF2805478.1"/>
    <property type="molecule type" value="Genomic_DNA"/>
</dbReference>
<dbReference type="AlphaFoldDB" id="A0A6A6YA89"/>
<reference evidence="1 3" key="1">
    <citation type="journal article" date="2020" name="Stud. Mycol.">
        <title>101 Dothideomycetes genomes: a test case for predicting lifestyles and emergence of pathogens.</title>
        <authorList>
            <person name="Haridas S."/>
            <person name="Albert R."/>
            <person name="Binder M."/>
            <person name="Bloem J."/>
            <person name="Labutti K."/>
            <person name="Salamov A."/>
            <person name="Andreopoulos B."/>
            <person name="Baker S."/>
            <person name="Barry K."/>
            <person name="Bills G."/>
            <person name="Bluhm B."/>
            <person name="Cannon C."/>
            <person name="Castanera R."/>
            <person name="Culley D."/>
            <person name="Daum C."/>
            <person name="Ezra D."/>
            <person name="Gonzalez J."/>
            <person name="Henrissat B."/>
            <person name="Kuo A."/>
            <person name="Liang C."/>
            <person name="Lipzen A."/>
            <person name="Lutzoni F."/>
            <person name="Magnuson J."/>
            <person name="Mondo S."/>
            <person name="Nolan M."/>
            <person name="Ohm R."/>
            <person name="Pangilinan J."/>
            <person name="Park H.-J."/>
            <person name="Ramirez L."/>
            <person name="Alfaro M."/>
            <person name="Sun H."/>
            <person name="Tritt A."/>
            <person name="Yoshinaga Y."/>
            <person name="Zwiers L.-H."/>
            <person name="Turgeon B."/>
            <person name="Goodwin S."/>
            <person name="Spatafora J."/>
            <person name="Crous P."/>
            <person name="Grigoriev I."/>
        </authorList>
    </citation>
    <scope>NUCLEOTIDE SEQUENCE</scope>
    <source>
        <strain evidence="1 3">CBS 304.34</strain>
    </source>
</reference>